<dbReference type="OMA" id="HSWKFFA"/>
<dbReference type="InterPro" id="IPR018864">
    <property type="entry name" value="Nucleoporin_Nup188_N"/>
</dbReference>
<organism evidence="14 15">
    <name type="scientific">Xylona heveae (strain CBS 132557 / TC161)</name>
    <dbReference type="NCBI Taxonomy" id="1328760"/>
    <lineage>
        <taxon>Eukaryota</taxon>
        <taxon>Fungi</taxon>
        <taxon>Dikarya</taxon>
        <taxon>Ascomycota</taxon>
        <taxon>Pezizomycotina</taxon>
        <taxon>Xylonomycetes</taxon>
        <taxon>Xylonales</taxon>
        <taxon>Xylonaceae</taxon>
        <taxon>Xylona</taxon>
    </lineage>
</organism>
<dbReference type="InParanoid" id="A0A164ZXH8"/>
<dbReference type="Pfam" id="PF18378">
    <property type="entry name" value="Nup188_C"/>
    <property type="match status" value="1"/>
</dbReference>
<dbReference type="GO" id="GO:0044611">
    <property type="term" value="C:nuclear pore inner ring"/>
    <property type="evidence" value="ECO:0007669"/>
    <property type="project" value="TreeGrafter"/>
</dbReference>
<protein>
    <recommendedName>
        <fullName evidence="9">Nucleoporin NUP188</fullName>
    </recommendedName>
</protein>
<dbReference type="Proteomes" id="UP000076632">
    <property type="component" value="Unassembled WGS sequence"/>
</dbReference>
<evidence type="ECO:0000256" key="2">
    <source>
        <dbReference type="ARBA" id="ARBA00022448"/>
    </source>
</evidence>
<dbReference type="OrthoDB" id="102511at2759"/>
<keyword evidence="3" id="KW-0509">mRNA transport</keyword>
<dbReference type="GO" id="GO:0006606">
    <property type="term" value="P:protein import into nucleus"/>
    <property type="evidence" value="ECO:0007669"/>
    <property type="project" value="TreeGrafter"/>
</dbReference>
<feature type="domain" description="Nucleoporin Nup188 N-terminal" evidence="11">
    <location>
        <begin position="173"/>
        <end position="437"/>
    </location>
</feature>
<evidence type="ECO:0000313" key="15">
    <source>
        <dbReference type="Proteomes" id="UP000076632"/>
    </source>
</evidence>
<evidence type="ECO:0000256" key="4">
    <source>
        <dbReference type="ARBA" id="ARBA00022927"/>
    </source>
</evidence>
<keyword evidence="6" id="KW-0906">Nuclear pore complex</keyword>
<dbReference type="InterPro" id="IPR041634">
    <property type="entry name" value="Nup188_C"/>
</dbReference>
<keyword evidence="15" id="KW-1185">Reference proteome</keyword>
<evidence type="ECO:0000259" key="12">
    <source>
        <dbReference type="Pfam" id="PF18378"/>
    </source>
</evidence>
<dbReference type="FunCoup" id="A0A164ZXH8">
    <property type="interactions" value="124"/>
</dbReference>
<comment type="subcellular location">
    <subcellularLocation>
        <location evidence="1">Nucleus</location>
        <location evidence="1">Nuclear pore complex</location>
    </subcellularLocation>
</comment>
<evidence type="ECO:0000256" key="1">
    <source>
        <dbReference type="ARBA" id="ARBA00004567"/>
    </source>
</evidence>
<keyword evidence="2" id="KW-0813">Transport</keyword>
<dbReference type="STRING" id="1328760.A0A164ZXH8"/>
<evidence type="ECO:0000256" key="5">
    <source>
        <dbReference type="ARBA" id="ARBA00023010"/>
    </source>
</evidence>
<evidence type="ECO:0000256" key="7">
    <source>
        <dbReference type="ARBA" id="ARBA00023242"/>
    </source>
</evidence>
<dbReference type="PANTHER" id="PTHR31431:SF1">
    <property type="entry name" value="NUCLEOPORIN NUP188"/>
    <property type="match status" value="1"/>
</dbReference>
<feature type="region of interest" description="Disordered" evidence="10">
    <location>
        <begin position="453"/>
        <end position="481"/>
    </location>
</feature>
<evidence type="ECO:0000256" key="8">
    <source>
        <dbReference type="ARBA" id="ARBA00038387"/>
    </source>
</evidence>
<evidence type="ECO:0000256" key="6">
    <source>
        <dbReference type="ARBA" id="ARBA00023132"/>
    </source>
</evidence>
<evidence type="ECO:0000259" key="13">
    <source>
        <dbReference type="Pfam" id="PF21093"/>
    </source>
</evidence>
<keyword evidence="7" id="KW-0539">Nucleus</keyword>
<dbReference type="GO" id="GO:0017056">
    <property type="term" value="F:structural constituent of nuclear pore"/>
    <property type="evidence" value="ECO:0007669"/>
    <property type="project" value="InterPro"/>
</dbReference>
<dbReference type="InterPro" id="IPR044840">
    <property type="entry name" value="Nup188"/>
</dbReference>
<evidence type="ECO:0000256" key="9">
    <source>
        <dbReference type="ARBA" id="ARBA00040174"/>
    </source>
</evidence>
<evidence type="ECO:0000256" key="3">
    <source>
        <dbReference type="ARBA" id="ARBA00022816"/>
    </source>
</evidence>
<gene>
    <name evidence="14" type="ORF">L228DRAFT_241415</name>
</gene>
<accession>A0A164ZXH8</accession>
<feature type="compositionally biased region" description="Low complexity" evidence="10">
    <location>
        <begin position="465"/>
        <end position="474"/>
    </location>
</feature>
<keyword evidence="4" id="KW-0653">Protein transport</keyword>
<proteinExistence type="inferred from homology"/>
<keyword evidence="5" id="KW-0811">Translocation</keyword>
<dbReference type="Pfam" id="PF10487">
    <property type="entry name" value="Nup188_N"/>
    <property type="match status" value="1"/>
</dbReference>
<evidence type="ECO:0000256" key="10">
    <source>
        <dbReference type="SAM" id="MobiDB-lite"/>
    </source>
</evidence>
<evidence type="ECO:0000259" key="11">
    <source>
        <dbReference type="Pfam" id="PF10487"/>
    </source>
</evidence>
<comment type="similarity">
    <text evidence="8">Belongs to the Nup188 family.</text>
</comment>
<dbReference type="Gene3D" id="1.25.10.70">
    <property type="match status" value="1"/>
</dbReference>
<dbReference type="PANTHER" id="PTHR31431">
    <property type="entry name" value="NUCLEOPORIN NUP188 HOMOLOG"/>
    <property type="match status" value="1"/>
</dbReference>
<feature type="domain" description="Nucleoporin Nup188 N-terminal subdomain III" evidence="13">
    <location>
        <begin position="742"/>
        <end position="1195"/>
    </location>
</feature>
<dbReference type="GO" id="GO:0051028">
    <property type="term" value="P:mRNA transport"/>
    <property type="evidence" value="ECO:0007669"/>
    <property type="project" value="UniProtKB-KW"/>
</dbReference>
<dbReference type="InterPro" id="IPR048883">
    <property type="entry name" value="Nup188_N-subdom_III"/>
</dbReference>
<dbReference type="GO" id="GO:0006405">
    <property type="term" value="P:RNA export from nucleus"/>
    <property type="evidence" value="ECO:0007669"/>
    <property type="project" value="TreeGrafter"/>
</dbReference>
<evidence type="ECO:0000313" key="14">
    <source>
        <dbReference type="EMBL" id="KZF19660.1"/>
    </source>
</evidence>
<dbReference type="EMBL" id="KV407465">
    <property type="protein sequence ID" value="KZF19660.1"/>
    <property type="molecule type" value="Genomic_DNA"/>
</dbReference>
<feature type="domain" description="Nuclear pore protein Nup188 C-terminal" evidence="12">
    <location>
        <begin position="1502"/>
        <end position="1884"/>
    </location>
</feature>
<reference evidence="14 15" key="1">
    <citation type="journal article" date="2016" name="Fungal Biol.">
        <title>The genome of Xylona heveae provides a window into fungal endophytism.</title>
        <authorList>
            <person name="Gazis R."/>
            <person name="Kuo A."/>
            <person name="Riley R."/>
            <person name="LaButti K."/>
            <person name="Lipzen A."/>
            <person name="Lin J."/>
            <person name="Amirebrahimi M."/>
            <person name="Hesse C.N."/>
            <person name="Spatafora J.W."/>
            <person name="Henrissat B."/>
            <person name="Hainaut M."/>
            <person name="Grigoriev I.V."/>
            <person name="Hibbett D.S."/>
        </authorList>
    </citation>
    <scope>NUCLEOTIDE SEQUENCE [LARGE SCALE GENOMIC DNA]</scope>
    <source>
        <strain evidence="14 15">TC161</strain>
    </source>
</reference>
<dbReference type="RefSeq" id="XP_018185215.1">
    <property type="nucleotide sequence ID" value="XM_018331329.1"/>
</dbReference>
<sequence length="1890" mass="207723">MAPIGESSYFPPLDKVFSGEQPIISWKTAFTTLRDIDRAGNSSRLRAFFKDPVTIDLLSRPNGPFEKPTAQTKSSFETRTAAINVAPNAQGSYNINQIKDDALWLSKESRIDEISALRIAILEWQTRPAVHLLTGFSEEEAASVQEAAGGTTLGSSVFRPNASVIPSKSGVQAVDAADFGSDENRQLRLLKGYLSERRYVLKVSTLVLYAATPAGSTATQSHRSHQELPFWVPEAGNAVLKACGIDTEYVVEGKSSILRCIECLQERVEVLEMGSQWYKEEGGRPEMEDSWGRNQILEMIHILELIFVLLDSSPHLTSSEVLLAWFTFMAKYGFFDRLEPPFPEQRNLLPPFQSMLSIVSLAILKTPLACAKLVDSADRPRNEVLSRPTDPYLDDKTTMSQVTEILVEAAGACVEIASPAGFAWGVIFQTLRVIANSRRERWELRQSQKAADSFVASESSETEGGEPSATESGGRSYQLRRPSTASDASLAVSFYEEILEAVMDVPLDGDPISFLARSAVNVNHVFDVVLRLATQFCTPFGSEDGAGVRMRASLLDLIRTSLDFVDYLPEVIESVLACLDGGERYWDFVGSGFAPGRVDPLAIFAKDEVLVEKLFIMAKSRFPYEALPFLKLCKALAAYRATDIEGNLVVTQFLSEMGTFTQVLPPAFRGYQTSREDENANLITAVEDLDLLSSKQQNGKPSSTAPGDNTALVLAEDTAGKAGFTILPNTEGRVIAESKPLVIMWTHRYSALTYLGILLEKASHRSHDEIGSRDASAQDIITETVGLLTKLITSTAKVERDGKAGPTDGAAAKRILEEASDGLDRNHDIISVIFDIFEAELQWQQRRSGAESSLALVINCAHFIYALTSILPSRVWPFLARSRLLELDGRGGQLAALVASTEMVTGRYEFLISCIRIFDALVEDAVINSVARKETTESLTRFAASNGSGNVPDRILKRVLLGFQKIIIDVLESSPNWKFVNMTEKLEINDMIISTFRKILSYSHGIDDSADADAKITAVLASPAANLLDIFLSASPNDLPISPILRIFYDGVSTPNSTLFLVLLRRWTLQVRSALHFCVTLVRVGQLLQLPFSYLEKQLFKAAPLLVRLYAADESYRLPVVLLFEAIVTRAAFHFKEPPSLLGHLGPERAKTFLSVLSALDRPLDDIELEIAIWNLLSAVVSNRQQWFAIYLLTGSTPRESLKGKDTGAASKPSRDKPLLTVALDSLTRLHDLPPHKAIAMLEFVALAEDSWPWAMAEIQRHSGFLGAISDFAAGLAPFKALNDTKTTLNDCNQVKMASYVAEVLAMYLHHSRQLGDISFGKTLASKMNFFAENAVRNPSYNASLHSNLRRNFEKKFRSCKLQNFKRTLLQKRSFGRDYFYDLGMASKMLDFEPSWKGTNHQGFAGEVARANINMSVVESQIALLHSWKFLAVELSSILAYEPQLQETMAKVVNQCLVSNAETHLPENIFGRLVQLRAEFAFVLMQRLVEAKANSASVRAVLQNTWRAIRSFSTDFELALAGPDADYLRTLLKILFLALKIQAVSPLPSTASAPTQGLSGSPTKQDNASASPEITKTIIEILGTAVAGGFRAVATILHDNPQRSSPADLALLSAILQTALRIPGVEMIHQQLVGLFCDSRIGRYATTLYSWSDQLAIDGDPVYGELSILFLLELSSVSAMAEQLAVEGVLTHLSTANIMNYFSRPNGVGPFDEQPRLYSIWARGILPLCLNFLDAVGAAVAVEVALFLNQYPNQLARSAASFEAKSTLSTANPSTAGCITLNMASEAHSLALISFILDNFRAAGAATGVVAGIEIPELRWDKSQLKEDIDAWLQGRRALRDRIVPTTEKEMEMARQKPLSDASGAESRLEERIVADLDMALKCLNGGGVS</sequence>
<name>A0A164ZXH8_XYLHT</name>
<dbReference type="GeneID" id="28896466"/>
<dbReference type="Pfam" id="PF21093">
    <property type="entry name" value="Nup188_N-subdom_III"/>
    <property type="match status" value="1"/>
</dbReference>